<evidence type="ECO:0000256" key="2">
    <source>
        <dbReference type="ARBA" id="ARBA00010992"/>
    </source>
</evidence>
<dbReference type="NCBIfam" id="TIGR00879">
    <property type="entry name" value="SP"/>
    <property type="match status" value="1"/>
</dbReference>
<comment type="caution">
    <text evidence="12">The sequence shown here is derived from an EMBL/GenBank/DDBJ whole genome shotgun (WGS) entry which is preliminary data.</text>
</comment>
<organism evidence="12 13">
    <name type="scientific">Leucocoprinus birnbaumii</name>
    <dbReference type="NCBI Taxonomy" id="56174"/>
    <lineage>
        <taxon>Eukaryota</taxon>
        <taxon>Fungi</taxon>
        <taxon>Dikarya</taxon>
        <taxon>Basidiomycota</taxon>
        <taxon>Agaricomycotina</taxon>
        <taxon>Agaricomycetes</taxon>
        <taxon>Agaricomycetidae</taxon>
        <taxon>Agaricales</taxon>
        <taxon>Agaricineae</taxon>
        <taxon>Agaricaceae</taxon>
        <taxon>Leucocoprinus</taxon>
    </lineage>
</organism>
<feature type="transmembrane region" description="Helical" evidence="10">
    <location>
        <begin position="152"/>
        <end position="170"/>
    </location>
</feature>
<dbReference type="InterPro" id="IPR036259">
    <property type="entry name" value="MFS_trans_sf"/>
</dbReference>
<name>A0AAD5VZT3_9AGAR</name>
<dbReference type="InterPro" id="IPR003663">
    <property type="entry name" value="Sugar/inositol_transpt"/>
</dbReference>
<dbReference type="Gene3D" id="1.20.1250.20">
    <property type="entry name" value="MFS general substrate transporter like domains"/>
    <property type="match status" value="1"/>
</dbReference>
<feature type="transmembrane region" description="Helical" evidence="10">
    <location>
        <begin position="117"/>
        <end position="140"/>
    </location>
</feature>
<comment type="similarity">
    <text evidence="2 8">Belongs to the major facilitator superfamily. Sugar transporter (TC 2.A.1.1) family.</text>
</comment>
<comment type="catalytic activity">
    <reaction evidence="7">
        <text>myo-inositol(out) + H(+)(out) = myo-inositol(in) + H(+)(in)</text>
        <dbReference type="Rhea" id="RHEA:60364"/>
        <dbReference type="ChEBI" id="CHEBI:15378"/>
        <dbReference type="ChEBI" id="CHEBI:17268"/>
    </reaction>
</comment>
<evidence type="ECO:0000256" key="3">
    <source>
        <dbReference type="ARBA" id="ARBA00022448"/>
    </source>
</evidence>
<feature type="transmembrane region" description="Helical" evidence="10">
    <location>
        <begin position="73"/>
        <end position="97"/>
    </location>
</feature>
<gene>
    <name evidence="12" type="ORF">NP233_g1536</name>
</gene>
<evidence type="ECO:0000256" key="5">
    <source>
        <dbReference type="ARBA" id="ARBA00022989"/>
    </source>
</evidence>
<dbReference type="Pfam" id="PF00083">
    <property type="entry name" value="Sugar_tr"/>
    <property type="match status" value="1"/>
</dbReference>
<evidence type="ECO:0000259" key="11">
    <source>
        <dbReference type="PROSITE" id="PS50850"/>
    </source>
</evidence>
<dbReference type="PANTHER" id="PTHR48022:SF79">
    <property type="entry name" value="LACTOSE PERMEASE, PUTATIVE (AFU_ORTHOLOGUE AFUA_6G01860)-RELATED"/>
    <property type="match status" value="1"/>
</dbReference>
<feature type="transmembrane region" description="Helical" evidence="10">
    <location>
        <begin position="430"/>
        <end position="448"/>
    </location>
</feature>
<evidence type="ECO:0000256" key="10">
    <source>
        <dbReference type="SAM" id="Phobius"/>
    </source>
</evidence>
<dbReference type="EMBL" id="JANIEX010000057">
    <property type="protein sequence ID" value="KAJ3574783.1"/>
    <property type="molecule type" value="Genomic_DNA"/>
</dbReference>
<dbReference type="Proteomes" id="UP001213000">
    <property type="component" value="Unassembled WGS sequence"/>
</dbReference>
<feature type="compositionally biased region" description="Basic and acidic residues" evidence="9">
    <location>
        <begin position="1"/>
        <end position="13"/>
    </location>
</feature>
<keyword evidence="3 8" id="KW-0813">Transport</keyword>
<keyword evidence="13" id="KW-1185">Reference proteome</keyword>
<dbReference type="PANTHER" id="PTHR48022">
    <property type="entry name" value="PLASTIDIC GLUCOSE TRANSPORTER 4"/>
    <property type="match status" value="1"/>
</dbReference>
<reference evidence="12" key="1">
    <citation type="submission" date="2022-07" db="EMBL/GenBank/DDBJ databases">
        <title>Genome Sequence of Leucocoprinus birnbaumii.</title>
        <authorList>
            <person name="Buettner E."/>
        </authorList>
    </citation>
    <scope>NUCLEOTIDE SEQUENCE</scope>
    <source>
        <strain evidence="12">VT141</strain>
    </source>
</reference>
<feature type="transmembrane region" description="Helical" evidence="10">
    <location>
        <begin position="369"/>
        <end position="386"/>
    </location>
</feature>
<dbReference type="GO" id="GO:0005351">
    <property type="term" value="F:carbohydrate:proton symporter activity"/>
    <property type="evidence" value="ECO:0007669"/>
    <property type="project" value="TreeGrafter"/>
</dbReference>
<dbReference type="InterPro" id="IPR005829">
    <property type="entry name" value="Sugar_transporter_CS"/>
</dbReference>
<dbReference type="InterPro" id="IPR005828">
    <property type="entry name" value="MFS_sugar_transport-like"/>
</dbReference>
<dbReference type="PROSITE" id="PS50850">
    <property type="entry name" value="MFS"/>
    <property type="match status" value="1"/>
</dbReference>
<feature type="transmembrane region" description="Helical" evidence="10">
    <location>
        <begin position="333"/>
        <end position="357"/>
    </location>
</feature>
<keyword evidence="5 10" id="KW-1133">Transmembrane helix</keyword>
<dbReference type="AlphaFoldDB" id="A0AAD5VZT3"/>
<feature type="transmembrane region" description="Helical" evidence="10">
    <location>
        <begin position="176"/>
        <end position="199"/>
    </location>
</feature>
<evidence type="ECO:0000256" key="1">
    <source>
        <dbReference type="ARBA" id="ARBA00004141"/>
    </source>
</evidence>
<keyword evidence="4 10" id="KW-0812">Transmembrane</keyword>
<evidence type="ECO:0000256" key="9">
    <source>
        <dbReference type="SAM" id="MobiDB-lite"/>
    </source>
</evidence>
<dbReference type="GO" id="GO:0016020">
    <property type="term" value="C:membrane"/>
    <property type="evidence" value="ECO:0007669"/>
    <property type="project" value="UniProtKB-SubCell"/>
</dbReference>
<feature type="transmembrane region" description="Helical" evidence="10">
    <location>
        <begin position="243"/>
        <end position="262"/>
    </location>
</feature>
<dbReference type="InterPro" id="IPR020846">
    <property type="entry name" value="MFS_dom"/>
</dbReference>
<feature type="transmembrane region" description="Helical" evidence="10">
    <location>
        <begin position="211"/>
        <end position="231"/>
    </location>
</feature>
<evidence type="ECO:0000256" key="4">
    <source>
        <dbReference type="ARBA" id="ARBA00022692"/>
    </source>
</evidence>
<evidence type="ECO:0000256" key="7">
    <source>
        <dbReference type="ARBA" id="ARBA00049119"/>
    </source>
</evidence>
<feature type="domain" description="Major facilitator superfamily (MFS) profile" evidence="11">
    <location>
        <begin position="76"/>
        <end position="521"/>
    </location>
</feature>
<dbReference type="SUPFAM" id="SSF103473">
    <property type="entry name" value="MFS general substrate transporter"/>
    <property type="match status" value="1"/>
</dbReference>
<feature type="region of interest" description="Disordered" evidence="9">
    <location>
        <begin position="1"/>
        <end position="22"/>
    </location>
</feature>
<accession>A0AAD5VZT3</accession>
<evidence type="ECO:0000313" key="12">
    <source>
        <dbReference type="EMBL" id="KAJ3574783.1"/>
    </source>
</evidence>
<feature type="transmembrane region" description="Helical" evidence="10">
    <location>
        <begin position="469"/>
        <end position="486"/>
    </location>
</feature>
<dbReference type="PROSITE" id="PS00216">
    <property type="entry name" value="SUGAR_TRANSPORT_1"/>
    <property type="match status" value="1"/>
</dbReference>
<protein>
    <recommendedName>
        <fullName evidence="11">Major facilitator superfamily (MFS) profile domain-containing protein</fullName>
    </recommendedName>
</protein>
<dbReference type="FunFam" id="1.20.1250.20:FF:000134">
    <property type="entry name" value="MFS sugar transporter protein"/>
    <property type="match status" value="1"/>
</dbReference>
<dbReference type="InterPro" id="IPR050360">
    <property type="entry name" value="MFS_Sugar_Transporters"/>
</dbReference>
<evidence type="ECO:0000256" key="6">
    <source>
        <dbReference type="ARBA" id="ARBA00023136"/>
    </source>
</evidence>
<sequence>MANNQEKVDEKGSSHGSEPEVTATALHRKVDHIEHEHEEVHGAKIMEVMNAEYALALSTGPQLRATSARSIQLFAIMLVAYMGSLSNGFDGSVMSAVNGMLQYLDYFGIDGADAGGGVGTTTAIIFGMYSIGSIVGVAIAGPTADILGRRGGMSIGGFITIIGAAVIAAAKNVHYLLAGRFVLGFGVAITTTAAPSYVVEMSPPQWRGRLTGMYNTFYYSGSILCTGITVASGRNSSTLSWRLPLAIQIVPAVILALGSWILPESPRWLIAVGRDEEAKRILAKYHGDGDENAPLVQLEWKEYKEAVKLDASDKRWYDWSELFNTRNARYRTFMLLLMAFFGQWSGNGLGYFLTILFENAGATTQNQRLTLNFVNTIVSAVGALIGTSLTDKIGRRGIWLWGTFACAGTLAIVTGLTAKWGSNGANPQGANSAIAFIFLFGFVFSLAYTPLQAVYPTEVLKYNTRAKGMALNALAVSCAGFVNVYAGPIALGNIGWKYYIVYIVWDLFECLMVYFFVVETKGRTLEELDEIFEDPNPVRASRRKLKVAIVDKGNKKGVEVVDEAGHVAA</sequence>
<feature type="transmembrane region" description="Helical" evidence="10">
    <location>
        <begin position="398"/>
        <end position="418"/>
    </location>
</feature>
<keyword evidence="6 10" id="KW-0472">Membrane</keyword>
<comment type="subcellular location">
    <subcellularLocation>
        <location evidence="1">Membrane</location>
        <topology evidence="1">Multi-pass membrane protein</topology>
    </subcellularLocation>
</comment>
<evidence type="ECO:0000256" key="8">
    <source>
        <dbReference type="RuleBase" id="RU003346"/>
    </source>
</evidence>
<dbReference type="PRINTS" id="PR00171">
    <property type="entry name" value="SUGRTRNSPORT"/>
</dbReference>
<feature type="transmembrane region" description="Helical" evidence="10">
    <location>
        <begin position="498"/>
        <end position="517"/>
    </location>
</feature>
<proteinExistence type="inferred from homology"/>
<evidence type="ECO:0000313" key="13">
    <source>
        <dbReference type="Proteomes" id="UP001213000"/>
    </source>
</evidence>